<gene>
    <name evidence="2" type="ORF">I6L31_06210</name>
</gene>
<reference evidence="2 3" key="1">
    <citation type="submission" date="2021-07" db="EMBL/GenBank/DDBJ databases">
        <title>FDA dAtabase for Regulatory Grade micrObial Sequences (FDA-ARGOS): Supporting development and validation of Infectious Disease Dx tests.</title>
        <authorList>
            <person name="Sproer C."/>
            <person name="Gronow S."/>
            <person name="Severitt S."/>
            <person name="Schroder I."/>
            <person name="Tallon L."/>
            <person name="Sadzewicz L."/>
            <person name="Zhao X."/>
            <person name="Boylan J."/>
            <person name="Ott S."/>
            <person name="Bowen H."/>
            <person name="Vavikolanu K."/>
            <person name="Mehta A."/>
            <person name="Aluvathingal J."/>
            <person name="Nadendla S."/>
            <person name="Lowell S."/>
            <person name="Myers T."/>
            <person name="Yan Y."/>
        </authorList>
    </citation>
    <scope>NUCLEOTIDE SEQUENCE [LARGE SCALE GENOMIC DNA]</scope>
    <source>
        <strain evidence="2 3">FDAARGOS_1401</strain>
    </source>
</reference>
<evidence type="ECO:0000259" key="1">
    <source>
        <dbReference type="Pfam" id="PF06527"/>
    </source>
</evidence>
<protein>
    <submittedName>
        <fullName evidence="2">TniQ family protein</fullName>
    </submittedName>
</protein>
<dbReference type="Pfam" id="PF06527">
    <property type="entry name" value="TniQ"/>
    <property type="match status" value="1"/>
</dbReference>
<sequence length="668" mass="78570">MKKLMLSHTPIPFQDEFIASFLLRASFSNGYQSPKQMLNSAGISVYIHSYDSIFTDEVKVKKIIKNINFSDDLLKLVINKTPPTYQHFFWNNNKIVRPELLSFSLNKFCSICLELDGYWKKNWLLNPLTVCPDHKIDLTINCPECHKFLPTNRRSLFECPICKFDLRKCSKNPSKIDNIKTNQWLLENLALDDANFIEIFFDIWTALHEYFLNLEKEIDYSYILILCHNYFFSQEIFKEKIIKEIERNLAYAHPRIQLLPFLRKKSRFGNFLEKILSPFREHNALSPNLIVRKISKIDTTHILDVSFIAFHKRLKSGILYHEELMKNDKAHFTTRIIEDWLVKDKNSINKPYIYNKPSLYSDDSNDYFGSIEISKILCINICLTHKFLKIPSIPTTKKFINDHKKYCLDKKFVIDFNEKYIFLSPLAKKLNVSVVTLKDKLASLNIKPIIENKLYPAYFSRDDVKHINKSIIENITTYEHSFGRKKQGTCSKSKNNDLLSLNEAALLLNISSQQVAQLIQHNWLIIDDPEIRPYIILRRSIDKFLQRKNDPSFIEIDEALKILNCTFNELQKNWVMTGFLTIRRVGYWRSIPKKQLNYVLEIQKEFFTASEANVHLGMHRTHITNLVTRGLIKPHLFGNHNYSIRLFKKTDVEKLRQAGYGKGHTKDF</sequence>
<feature type="domain" description="TniQ" evidence="1">
    <location>
        <begin position="9"/>
        <end position="138"/>
    </location>
</feature>
<name>A0ABD7F793_9GAMM</name>
<dbReference type="AlphaFoldDB" id="A0ABD7F793"/>
<dbReference type="EMBL" id="CP079898">
    <property type="protein sequence ID" value="QXZ24335.1"/>
    <property type="molecule type" value="Genomic_DNA"/>
</dbReference>
<organism evidence="2 3">
    <name type="scientific">Acinetobacter septicus</name>
    <dbReference type="NCBI Taxonomy" id="465797"/>
    <lineage>
        <taxon>Bacteria</taxon>
        <taxon>Pseudomonadati</taxon>
        <taxon>Pseudomonadota</taxon>
        <taxon>Gammaproteobacteria</taxon>
        <taxon>Moraxellales</taxon>
        <taxon>Moraxellaceae</taxon>
        <taxon>Acinetobacter</taxon>
    </lineage>
</organism>
<evidence type="ECO:0000313" key="2">
    <source>
        <dbReference type="EMBL" id="QXZ24335.1"/>
    </source>
</evidence>
<proteinExistence type="predicted"/>
<dbReference type="Proteomes" id="UP000827069">
    <property type="component" value="Chromosome"/>
</dbReference>
<dbReference type="InterPro" id="IPR009492">
    <property type="entry name" value="TniQ"/>
</dbReference>
<evidence type="ECO:0000313" key="3">
    <source>
        <dbReference type="Proteomes" id="UP000827069"/>
    </source>
</evidence>
<keyword evidence="3" id="KW-1185">Reference proteome</keyword>
<accession>A0ABD7F793</accession>